<dbReference type="PANTHER" id="PTHR37946:SF1">
    <property type="entry name" value="SLL1969 PROTEIN"/>
    <property type="match status" value="1"/>
</dbReference>
<dbReference type="GO" id="GO:0016787">
    <property type="term" value="F:hydrolase activity"/>
    <property type="evidence" value="ECO:0007669"/>
    <property type="project" value="UniProtKB-KW"/>
</dbReference>
<dbReference type="KEGG" id="thas:C6Y53_12760"/>
<gene>
    <name evidence="3" type="ORF">C6Y53_12760</name>
</gene>
<evidence type="ECO:0000256" key="1">
    <source>
        <dbReference type="SAM" id="SignalP"/>
    </source>
</evidence>
<evidence type="ECO:0000259" key="2">
    <source>
        <dbReference type="Pfam" id="PF12697"/>
    </source>
</evidence>
<dbReference type="SUPFAM" id="SSF53474">
    <property type="entry name" value="alpha/beta-Hydrolases"/>
    <property type="match status" value="1"/>
</dbReference>
<dbReference type="AlphaFoldDB" id="A0A2S0MRF8"/>
<sequence length="253" mass="27149">MRLLALFLLFWPALARADCIVLLHGLARTDASFAVMEEVYRARGYTVVSPDYPSTDLPIPALATVPEHAMTRCGAGETVHFVSHSMGGILIRYWLAGGLPDRLGRVVMLAPPNQGTELVDALNDWEVFGLLNGPAGQQLGTGPDSLPRRLPAVDFPLGVIAGDRSLNPWFSSLIPGPDDGKVSVASTRVVGMAGHIVLPVTHTFMMNNPRVMAEALHFIETGRFAPDLTWLQAVEDLIAEKCAGSECDAGPGQ</sequence>
<feature type="chain" id="PRO_5015745824" evidence="1">
    <location>
        <begin position="18"/>
        <end position="253"/>
    </location>
</feature>
<organism evidence="3 4">
    <name type="scientific">Pukyongiella litopenaei</name>
    <dbReference type="NCBI Taxonomy" id="2605946"/>
    <lineage>
        <taxon>Bacteria</taxon>
        <taxon>Pseudomonadati</taxon>
        <taxon>Pseudomonadota</taxon>
        <taxon>Alphaproteobacteria</taxon>
        <taxon>Rhodobacterales</taxon>
        <taxon>Paracoccaceae</taxon>
        <taxon>Pukyongiella</taxon>
    </lineage>
</organism>
<keyword evidence="1" id="KW-0732">Signal</keyword>
<reference evidence="4" key="1">
    <citation type="submission" date="2018-03" db="EMBL/GenBank/DDBJ databases">
        <title>Genomic analysis of the strain SH-1 isolated from shrimp intestine.</title>
        <authorList>
            <person name="Kim Y.-S."/>
            <person name="Kim S.-E."/>
            <person name="Kim K.-H."/>
        </authorList>
    </citation>
    <scope>NUCLEOTIDE SEQUENCE [LARGE SCALE GENOMIC DNA]</scope>
    <source>
        <strain evidence="4">SH-1</strain>
    </source>
</reference>
<dbReference type="Pfam" id="PF12697">
    <property type="entry name" value="Abhydrolase_6"/>
    <property type="match status" value="1"/>
</dbReference>
<feature type="signal peptide" evidence="1">
    <location>
        <begin position="1"/>
        <end position="17"/>
    </location>
</feature>
<feature type="domain" description="AB hydrolase-1" evidence="2">
    <location>
        <begin position="20"/>
        <end position="148"/>
    </location>
</feature>
<protein>
    <submittedName>
        <fullName evidence="3">Alpha/beta fold hydrolase</fullName>
    </submittedName>
</protein>
<accession>A0A2S0MRF8</accession>
<dbReference type="Proteomes" id="UP000237655">
    <property type="component" value="Chromosome"/>
</dbReference>
<dbReference type="EMBL" id="CP027665">
    <property type="protein sequence ID" value="AVO38470.1"/>
    <property type="molecule type" value="Genomic_DNA"/>
</dbReference>
<dbReference type="PANTHER" id="PTHR37946">
    <property type="entry name" value="SLL1969 PROTEIN"/>
    <property type="match status" value="1"/>
</dbReference>
<evidence type="ECO:0000313" key="3">
    <source>
        <dbReference type="EMBL" id="AVO38470.1"/>
    </source>
</evidence>
<evidence type="ECO:0000313" key="4">
    <source>
        <dbReference type="Proteomes" id="UP000237655"/>
    </source>
</evidence>
<name>A0A2S0MRF8_9RHOB</name>
<keyword evidence="3" id="KW-0378">Hydrolase</keyword>
<keyword evidence="4" id="KW-1185">Reference proteome</keyword>
<dbReference type="Gene3D" id="3.40.50.1820">
    <property type="entry name" value="alpha/beta hydrolase"/>
    <property type="match status" value="1"/>
</dbReference>
<dbReference type="RefSeq" id="WP_106472783.1">
    <property type="nucleotide sequence ID" value="NZ_CP027665.1"/>
</dbReference>
<dbReference type="InterPro" id="IPR000073">
    <property type="entry name" value="AB_hydrolase_1"/>
</dbReference>
<proteinExistence type="predicted"/>
<dbReference type="InterPro" id="IPR029058">
    <property type="entry name" value="AB_hydrolase_fold"/>
</dbReference>